<dbReference type="SUPFAM" id="SSF58014">
    <property type="entry name" value="Coiled-coil domain of nucleotide exchange factor GrpE"/>
    <property type="match status" value="1"/>
</dbReference>
<dbReference type="NCBIfam" id="NF010759">
    <property type="entry name" value="PRK14162.1"/>
    <property type="match status" value="1"/>
</dbReference>
<evidence type="ECO:0000313" key="14">
    <source>
        <dbReference type="EMBL" id="KRM08320.1"/>
    </source>
</evidence>
<evidence type="ECO:0000256" key="11">
    <source>
        <dbReference type="RuleBase" id="RU000639"/>
    </source>
</evidence>
<dbReference type="GO" id="GO:0042803">
    <property type="term" value="F:protein homodimerization activity"/>
    <property type="evidence" value="ECO:0007669"/>
    <property type="project" value="InterPro"/>
</dbReference>
<comment type="subunit">
    <text evidence="3 10">Homodimer.</text>
</comment>
<dbReference type="HAMAP" id="MF_01151">
    <property type="entry name" value="GrpE"/>
    <property type="match status" value="1"/>
</dbReference>
<comment type="similarity">
    <text evidence="2 10 12">Belongs to the GrpE family.</text>
</comment>
<dbReference type="InterPro" id="IPR000740">
    <property type="entry name" value="GrpE"/>
</dbReference>
<dbReference type="Gene3D" id="2.30.22.10">
    <property type="entry name" value="Head domain of nucleotide exchange factor GrpE"/>
    <property type="match status" value="1"/>
</dbReference>
<dbReference type="PANTHER" id="PTHR21237">
    <property type="entry name" value="GRPE PROTEIN"/>
    <property type="match status" value="1"/>
</dbReference>
<dbReference type="InterPro" id="IPR013805">
    <property type="entry name" value="GrpE_CC"/>
</dbReference>
<dbReference type="NCBIfam" id="NF010738">
    <property type="entry name" value="PRK14140.1"/>
    <property type="match status" value="1"/>
</dbReference>
<dbReference type="STRING" id="1423750.FC89_GL001659"/>
<evidence type="ECO:0000256" key="9">
    <source>
        <dbReference type="ARBA" id="ARBA00076414"/>
    </source>
</evidence>
<dbReference type="GO" id="GO:0051087">
    <property type="term" value="F:protein-folding chaperone binding"/>
    <property type="evidence" value="ECO:0007669"/>
    <property type="project" value="InterPro"/>
</dbReference>
<evidence type="ECO:0000256" key="12">
    <source>
        <dbReference type="RuleBase" id="RU004478"/>
    </source>
</evidence>
<sequence>MPEKESDLSKKKATVDQSEKTTAKADKSTAETGDTAKADKSKQKVAAKTAKKENSAKKTAETAEQLQQLQQKYSELEDKYYRAEAEMANMHKRFKKEQEQLLKYDGQSLARDVLPVLDNLSRALKIEATDEAAVQLKHGVEMVYRDMEKALKDNHITRIDALGKPFDPTFHQAVKTVPVEKDQTAETVVEVFQDGYLLKDRVLRPAMVVVAQ</sequence>
<gene>
    <name evidence="10" type="primary">grpE</name>
    <name evidence="14" type="ORF">FC89_GL001659</name>
</gene>
<dbReference type="PROSITE" id="PS01071">
    <property type="entry name" value="GRPE"/>
    <property type="match status" value="1"/>
</dbReference>
<comment type="function">
    <text evidence="7 10 11">Participates actively in the response to hyperosmotic and heat shock by preventing the aggregation of stress-denatured proteins, in association with DnaK and GrpE. It is the nucleotide exchange factor for DnaK and may function as a thermosensor. Unfolded proteins bind initially to DnaJ; upon interaction with the DnaJ-bound protein, DnaK hydrolyzes its bound ATP, resulting in the formation of a stable complex. GrpE releases ADP from DnaK; ATP binding to DnaK triggers the release of the substrate protein, thus completing the reaction cycle. Several rounds of ATP-dependent interactions between DnaJ, DnaK and GrpE are required for fully efficient folding.</text>
</comment>
<evidence type="ECO:0000256" key="8">
    <source>
        <dbReference type="ARBA" id="ARBA00072274"/>
    </source>
</evidence>
<dbReference type="Proteomes" id="UP000051451">
    <property type="component" value="Unassembled WGS sequence"/>
</dbReference>
<organism evidence="14 15">
    <name type="scientific">Liquorilactobacillus ghanensis DSM 18630</name>
    <dbReference type="NCBI Taxonomy" id="1423750"/>
    <lineage>
        <taxon>Bacteria</taxon>
        <taxon>Bacillati</taxon>
        <taxon>Bacillota</taxon>
        <taxon>Bacilli</taxon>
        <taxon>Lactobacillales</taxon>
        <taxon>Lactobacillaceae</taxon>
        <taxon>Liquorilactobacillus</taxon>
    </lineage>
</organism>
<dbReference type="EMBL" id="AZGB01000001">
    <property type="protein sequence ID" value="KRM08320.1"/>
    <property type="molecule type" value="Genomic_DNA"/>
</dbReference>
<evidence type="ECO:0000256" key="4">
    <source>
        <dbReference type="ARBA" id="ARBA00022490"/>
    </source>
</evidence>
<evidence type="ECO:0000313" key="15">
    <source>
        <dbReference type="Proteomes" id="UP000051451"/>
    </source>
</evidence>
<dbReference type="GO" id="GO:0005737">
    <property type="term" value="C:cytoplasm"/>
    <property type="evidence" value="ECO:0007669"/>
    <property type="project" value="UniProtKB-SubCell"/>
</dbReference>
<dbReference type="GO" id="GO:0000774">
    <property type="term" value="F:adenyl-nucleotide exchange factor activity"/>
    <property type="evidence" value="ECO:0007669"/>
    <property type="project" value="InterPro"/>
</dbReference>
<dbReference type="SUPFAM" id="SSF51064">
    <property type="entry name" value="Head domain of nucleotide exchange factor GrpE"/>
    <property type="match status" value="1"/>
</dbReference>
<dbReference type="GeneID" id="98317855"/>
<evidence type="ECO:0000256" key="1">
    <source>
        <dbReference type="ARBA" id="ARBA00004496"/>
    </source>
</evidence>
<dbReference type="AlphaFoldDB" id="A0A0R1VRD4"/>
<protein>
    <recommendedName>
        <fullName evidence="8 10">Protein GrpE</fullName>
    </recommendedName>
    <alternativeName>
        <fullName evidence="9 10">HSP-70 cofactor</fullName>
    </alternativeName>
</protein>
<dbReference type="OrthoDB" id="9812586at2"/>
<keyword evidence="4 10" id="KW-0963">Cytoplasm</keyword>
<keyword evidence="6 10" id="KW-0143">Chaperone</keyword>
<dbReference type="RefSeq" id="WP_057870600.1">
    <property type="nucleotide sequence ID" value="NZ_AZGB01000001.1"/>
</dbReference>
<dbReference type="PRINTS" id="PR00773">
    <property type="entry name" value="GRPEPROTEIN"/>
</dbReference>
<dbReference type="PANTHER" id="PTHR21237:SF23">
    <property type="entry name" value="GRPE PROTEIN HOMOLOG, MITOCHONDRIAL"/>
    <property type="match status" value="1"/>
</dbReference>
<evidence type="ECO:0000256" key="5">
    <source>
        <dbReference type="ARBA" id="ARBA00023016"/>
    </source>
</evidence>
<dbReference type="GO" id="GO:0051082">
    <property type="term" value="F:unfolded protein binding"/>
    <property type="evidence" value="ECO:0007669"/>
    <property type="project" value="TreeGrafter"/>
</dbReference>
<keyword evidence="15" id="KW-1185">Reference proteome</keyword>
<evidence type="ECO:0000256" key="13">
    <source>
        <dbReference type="SAM" id="MobiDB-lite"/>
    </source>
</evidence>
<evidence type="ECO:0000256" key="3">
    <source>
        <dbReference type="ARBA" id="ARBA00011738"/>
    </source>
</evidence>
<dbReference type="GO" id="GO:0006457">
    <property type="term" value="P:protein folding"/>
    <property type="evidence" value="ECO:0007669"/>
    <property type="project" value="InterPro"/>
</dbReference>
<evidence type="ECO:0000256" key="2">
    <source>
        <dbReference type="ARBA" id="ARBA00009054"/>
    </source>
</evidence>
<feature type="compositionally biased region" description="Basic and acidic residues" evidence="13">
    <location>
        <begin position="1"/>
        <end position="42"/>
    </location>
</feature>
<dbReference type="PATRIC" id="fig|1423750.3.peg.1704"/>
<proteinExistence type="inferred from homology"/>
<evidence type="ECO:0000256" key="7">
    <source>
        <dbReference type="ARBA" id="ARBA00053401"/>
    </source>
</evidence>
<dbReference type="InterPro" id="IPR009012">
    <property type="entry name" value="GrpE_head"/>
</dbReference>
<dbReference type="Gene3D" id="3.90.20.20">
    <property type="match status" value="1"/>
</dbReference>
<comment type="subcellular location">
    <subcellularLocation>
        <location evidence="1 10">Cytoplasm</location>
    </subcellularLocation>
</comment>
<comment type="caution">
    <text evidence="14">The sequence shown here is derived from an EMBL/GenBank/DDBJ whole genome shotgun (WGS) entry which is preliminary data.</text>
</comment>
<feature type="compositionally biased region" description="Basic and acidic residues" evidence="13">
    <location>
        <begin position="50"/>
        <end position="61"/>
    </location>
</feature>
<dbReference type="CDD" id="cd00446">
    <property type="entry name" value="GrpE"/>
    <property type="match status" value="1"/>
</dbReference>
<keyword evidence="5 10" id="KW-0346">Stress response</keyword>
<feature type="region of interest" description="Disordered" evidence="13">
    <location>
        <begin position="1"/>
        <end position="63"/>
    </location>
</feature>
<dbReference type="FunFam" id="2.30.22.10:FF:000001">
    <property type="entry name" value="Protein GrpE"/>
    <property type="match status" value="1"/>
</dbReference>
<accession>A0A0R1VRD4</accession>
<evidence type="ECO:0000256" key="10">
    <source>
        <dbReference type="HAMAP-Rule" id="MF_01151"/>
    </source>
</evidence>
<reference evidence="14 15" key="1">
    <citation type="journal article" date="2015" name="Genome Announc.">
        <title>Expanding the biotechnology potential of lactobacilli through comparative genomics of 213 strains and associated genera.</title>
        <authorList>
            <person name="Sun Z."/>
            <person name="Harris H.M."/>
            <person name="McCann A."/>
            <person name="Guo C."/>
            <person name="Argimon S."/>
            <person name="Zhang W."/>
            <person name="Yang X."/>
            <person name="Jeffery I.B."/>
            <person name="Cooney J.C."/>
            <person name="Kagawa T.F."/>
            <person name="Liu W."/>
            <person name="Song Y."/>
            <person name="Salvetti E."/>
            <person name="Wrobel A."/>
            <person name="Rasinkangas P."/>
            <person name="Parkhill J."/>
            <person name="Rea M.C."/>
            <person name="O'Sullivan O."/>
            <person name="Ritari J."/>
            <person name="Douillard F.P."/>
            <person name="Paul Ross R."/>
            <person name="Yang R."/>
            <person name="Briner A.E."/>
            <person name="Felis G.E."/>
            <person name="de Vos W.M."/>
            <person name="Barrangou R."/>
            <person name="Klaenhammer T.R."/>
            <person name="Caufield P.W."/>
            <person name="Cui Y."/>
            <person name="Zhang H."/>
            <person name="O'Toole P.W."/>
        </authorList>
    </citation>
    <scope>NUCLEOTIDE SEQUENCE [LARGE SCALE GENOMIC DNA]</scope>
    <source>
        <strain evidence="14 15">DSM 18630</strain>
    </source>
</reference>
<evidence type="ECO:0000256" key="6">
    <source>
        <dbReference type="ARBA" id="ARBA00023186"/>
    </source>
</evidence>
<dbReference type="Pfam" id="PF01025">
    <property type="entry name" value="GrpE"/>
    <property type="match status" value="1"/>
</dbReference>
<name>A0A0R1VRD4_9LACO</name>